<sequence>MAAVPTPSPSHPSKPKEKRVCSSVLPLHISFRCRIPRILRMVLRQTMGIYCAMEITPVCVSPSL</sequence>
<keyword evidence="2" id="KW-1185">Reference proteome</keyword>
<dbReference type="InParanoid" id="A0A1W0VXJ5"/>
<proteinExistence type="predicted"/>
<gene>
    <name evidence="1" type="ORF">SORBI_3003G161950</name>
</gene>
<protein>
    <submittedName>
        <fullName evidence="1">Uncharacterized protein</fullName>
    </submittedName>
</protein>
<reference evidence="2" key="2">
    <citation type="journal article" date="2018" name="Plant J.">
        <title>The Sorghum bicolor reference genome: improved assembly, gene annotations, a transcriptome atlas, and signatures of genome organization.</title>
        <authorList>
            <person name="McCormick R.F."/>
            <person name="Truong S.K."/>
            <person name="Sreedasyam A."/>
            <person name="Jenkins J."/>
            <person name="Shu S."/>
            <person name="Sims D."/>
            <person name="Kennedy M."/>
            <person name="Amirebrahimi M."/>
            <person name="Weers B.D."/>
            <person name="McKinley B."/>
            <person name="Mattison A."/>
            <person name="Morishige D.T."/>
            <person name="Grimwood J."/>
            <person name="Schmutz J."/>
            <person name="Mullet J.E."/>
        </authorList>
    </citation>
    <scope>NUCLEOTIDE SEQUENCE [LARGE SCALE GENOMIC DNA]</scope>
    <source>
        <strain evidence="2">cv. BTx623</strain>
    </source>
</reference>
<accession>A0A1W0VXJ5</accession>
<evidence type="ECO:0000313" key="1">
    <source>
        <dbReference type="EMBL" id="OQU86844.1"/>
    </source>
</evidence>
<dbReference type="AlphaFoldDB" id="A0A1W0VXJ5"/>
<dbReference type="Proteomes" id="UP000000768">
    <property type="component" value="Chromosome 3"/>
</dbReference>
<dbReference type="Gramene" id="OQU86844">
    <property type="protein sequence ID" value="OQU86844"/>
    <property type="gene ID" value="SORBI_3003G161950"/>
</dbReference>
<name>A0A1W0VXJ5_SORBI</name>
<reference evidence="1 2" key="1">
    <citation type="journal article" date="2009" name="Nature">
        <title>The Sorghum bicolor genome and the diversification of grasses.</title>
        <authorList>
            <person name="Paterson A.H."/>
            <person name="Bowers J.E."/>
            <person name="Bruggmann R."/>
            <person name="Dubchak I."/>
            <person name="Grimwood J."/>
            <person name="Gundlach H."/>
            <person name="Haberer G."/>
            <person name="Hellsten U."/>
            <person name="Mitros T."/>
            <person name="Poliakov A."/>
            <person name="Schmutz J."/>
            <person name="Spannagl M."/>
            <person name="Tang H."/>
            <person name="Wang X."/>
            <person name="Wicker T."/>
            <person name="Bharti A.K."/>
            <person name="Chapman J."/>
            <person name="Feltus F.A."/>
            <person name="Gowik U."/>
            <person name="Grigoriev I.V."/>
            <person name="Lyons E."/>
            <person name="Maher C.A."/>
            <person name="Martis M."/>
            <person name="Narechania A."/>
            <person name="Otillar R.P."/>
            <person name="Penning B.W."/>
            <person name="Salamov A.A."/>
            <person name="Wang Y."/>
            <person name="Zhang L."/>
            <person name="Carpita N.C."/>
            <person name="Freeling M."/>
            <person name="Gingle A.R."/>
            <person name="Hash C.T."/>
            <person name="Keller B."/>
            <person name="Klein P."/>
            <person name="Kresovich S."/>
            <person name="McCann M.C."/>
            <person name="Ming R."/>
            <person name="Peterson D.G."/>
            <person name="Mehboob-ur-Rahman"/>
            <person name="Ware D."/>
            <person name="Westhoff P."/>
            <person name="Mayer K.F."/>
            <person name="Messing J."/>
            <person name="Rokhsar D.S."/>
        </authorList>
    </citation>
    <scope>NUCLEOTIDE SEQUENCE [LARGE SCALE GENOMIC DNA]</scope>
    <source>
        <strain evidence="2">cv. BTx623</strain>
    </source>
</reference>
<evidence type="ECO:0000313" key="2">
    <source>
        <dbReference type="Proteomes" id="UP000000768"/>
    </source>
</evidence>
<organism evidence="1 2">
    <name type="scientific">Sorghum bicolor</name>
    <name type="common">Sorghum</name>
    <name type="synonym">Sorghum vulgare</name>
    <dbReference type="NCBI Taxonomy" id="4558"/>
    <lineage>
        <taxon>Eukaryota</taxon>
        <taxon>Viridiplantae</taxon>
        <taxon>Streptophyta</taxon>
        <taxon>Embryophyta</taxon>
        <taxon>Tracheophyta</taxon>
        <taxon>Spermatophyta</taxon>
        <taxon>Magnoliopsida</taxon>
        <taxon>Liliopsida</taxon>
        <taxon>Poales</taxon>
        <taxon>Poaceae</taxon>
        <taxon>PACMAD clade</taxon>
        <taxon>Panicoideae</taxon>
        <taxon>Andropogonodae</taxon>
        <taxon>Andropogoneae</taxon>
        <taxon>Sorghinae</taxon>
        <taxon>Sorghum</taxon>
    </lineage>
</organism>
<dbReference type="EMBL" id="CM000762">
    <property type="protein sequence ID" value="OQU86844.1"/>
    <property type="molecule type" value="Genomic_DNA"/>
</dbReference>